<evidence type="ECO:0000313" key="2">
    <source>
        <dbReference type="Proteomes" id="UP000736384"/>
    </source>
</evidence>
<dbReference type="Proteomes" id="UP000736384">
    <property type="component" value="Unassembled WGS sequence"/>
</dbReference>
<sequence length="228" mass="23946">MNMTREGQQTSSVKVARLLHPYSLALQAVFVAHDGYASSQTFVAAAVDGNEYLLVAIDEVLPKRANARYLVVSEDAALAVDLNDGSGSAAGSPATVGALVRLDGLPAVREVVAVERQADGQWRIAGSAGLDEGTLELNVTGGAVYALAIDDYGTLYQPNLAVAVGDLIRPSTFAGWLYRITQAGSLPASEPAWWDGNTAGPQDLGSARAEVVRYHRPLAHGPVSVEMT</sequence>
<protein>
    <submittedName>
        <fullName evidence="1">Uncharacterized protein</fullName>
    </submittedName>
</protein>
<proteinExistence type="predicted"/>
<organism evidence="1 2">
    <name type="scientific">Azotobacter chroococcum</name>
    <dbReference type="NCBI Taxonomy" id="353"/>
    <lineage>
        <taxon>Bacteria</taxon>
        <taxon>Pseudomonadati</taxon>
        <taxon>Pseudomonadota</taxon>
        <taxon>Gammaproteobacteria</taxon>
        <taxon>Pseudomonadales</taxon>
        <taxon>Pseudomonadaceae</taxon>
        <taxon>Azotobacter</taxon>
    </lineage>
</organism>
<dbReference type="AlphaFoldDB" id="A0AA44C769"/>
<name>A0AA44C769_9GAMM</name>
<gene>
    <name evidence="1" type="ORF">HA520_14335</name>
</gene>
<accession>A0AA44C769</accession>
<reference evidence="1" key="1">
    <citation type="submission" date="2020-03" db="EMBL/GenBank/DDBJ databases">
        <title>Genome assembly of Azotobacter chroococcum W5.</title>
        <authorList>
            <person name="Kannepalli A."/>
        </authorList>
    </citation>
    <scope>NUCLEOTIDE SEQUENCE</scope>
    <source>
        <strain evidence="1">W5</strain>
    </source>
</reference>
<dbReference type="EMBL" id="JAAPAP010000010">
    <property type="protein sequence ID" value="NHN78441.1"/>
    <property type="molecule type" value="Genomic_DNA"/>
</dbReference>
<evidence type="ECO:0000313" key="1">
    <source>
        <dbReference type="EMBL" id="NHN78441.1"/>
    </source>
</evidence>
<dbReference type="RefSeq" id="WP_165893157.1">
    <property type="nucleotide sequence ID" value="NZ_JAAPAP010000010.1"/>
</dbReference>
<comment type="caution">
    <text evidence="1">The sequence shown here is derived from an EMBL/GenBank/DDBJ whole genome shotgun (WGS) entry which is preliminary data.</text>
</comment>